<dbReference type="RefSeq" id="WP_092879927.1">
    <property type="nucleotide sequence ID" value="NZ_FOVC01000016.1"/>
</dbReference>
<evidence type="ECO:0000256" key="1">
    <source>
        <dbReference type="ARBA" id="ARBA00007734"/>
    </source>
</evidence>
<sequence>MSVKSIWEINVDDSQFQDFLAKYNDYQKSLEQMPEQWRSIAQGIGITANEAGRAQKGAESVSAAFNAGIAALTTLNASVGELNGSLTQASKRQGDFGKKSRDSATFLRKANQHAKSLAGHIKSATGSLLSWGKILGIFSGVLGAGGLFGINKLASVASSQRFNAQGLNTTSGGLDASNINFNRILGNATATLGAIRNAQLDLGQRWKFQALGIKNPDADPSKILPELLRNARDIFNQTGRTQQGAEAYGLTSFMSMEDLTRLSKYSDAQIDAMAKQATADAQRLQLTDNQLRQWQDFNVQLDRSRLNIRSTFVRGLLPLAPQLTRLSSAFSDAVSAVMKSPAIGAGIDWLGNAIKRFSSYLSSPEFPRDVRDFMRGVARLARAIEKAADWIAWMFETPSEPAGPDKRIGPYTRQHFADENKSKSPSNVPWRGINPIVDPYTGKKYLPQKINDDFAAAAKKYGVSEKLLKAVAGAESSWDVQAKSKAGALGLMQVMPSNFKDGENPFNARDNIMAGARVLAWAQKRAHGNLDEMLRTYNGGVNRGSAENINYPQRVREQYLAMFGKPVSGSEQAGTTKAREDRYTSDLISAYTGSRPGIVIYNNTGGSALVSSTQLRGAH</sequence>
<proteinExistence type="inferred from homology"/>
<gene>
    <name evidence="3" type="ORF">SAMN05216516_11615</name>
</gene>
<dbReference type="STRING" id="1367852.SAMN05216516_11615"/>
<dbReference type="Pfam" id="PF01464">
    <property type="entry name" value="SLT"/>
    <property type="match status" value="1"/>
</dbReference>
<evidence type="ECO:0000313" key="4">
    <source>
        <dbReference type="Proteomes" id="UP000242222"/>
    </source>
</evidence>
<dbReference type="PANTHER" id="PTHR37423:SF2">
    <property type="entry name" value="MEMBRANE-BOUND LYTIC MUREIN TRANSGLYCOSYLASE C"/>
    <property type="match status" value="1"/>
</dbReference>
<reference evidence="4" key="1">
    <citation type="submission" date="2016-10" db="EMBL/GenBank/DDBJ databases">
        <authorList>
            <person name="Varghese N."/>
            <person name="Submissions S."/>
        </authorList>
    </citation>
    <scope>NUCLEOTIDE SEQUENCE [LARGE SCALE GENOMIC DNA]</scope>
    <source>
        <strain evidence="4">N6PO6</strain>
    </source>
</reference>
<name>A0A1I5BCL8_9GAMM</name>
<dbReference type="OrthoDB" id="8019720at2"/>
<evidence type="ECO:0000259" key="2">
    <source>
        <dbReference type="Pfam" id="PF01464"/>
    </source>
</evidence>
<dbReference type="Proteomes" id="UP000242222">
    <property type="component" value="Unassembled WGS sequence"/>
</dbReference>
<feature type="domain" description="Transglycosylase SLT" evidence="2">
    <location>
        <begin position="454"/>
        <end position="543"/>
    </location>
</feature>
<dbReference type="PANTHER" id="PTHR37423">
    <property type="entry name" value="SOLUBLE LYTIC MUREIN TRANSGLYCOSYLASE-RELATED"/>
    <property type="match status" value="1"/>
</dbReference>
<organism evidence="3 4">
    <name type="scientific">Izhakiella capsodis</name>
    <dbReference type="NCBI Taxonomy" id="1367852"/>
    <lineage>
        <taxon>Bacteria</taxon>
        <taxon>Pseudomonadati</taxon>
        <taxon>Pseudomonadota</taxon>
        <taxon>Gammaproteobacteria</taxon>
        <taxon>Enterobacterales</taxon>
        <taxon>Erwiniaceae</taxon>
        <taxon>Izhakiella</taxon>
    </lineage>
</organism>
<evidence type="ECO:0000313" key="3">
    <source>
        <dbReference type="EMBL" id="SFN72478.1"/>
    </source>
</evidence>
<keyword evidence="4" id="KW-1185">Reference proteome</keyword>
<dbReference type="Gene3D" id="1.10.530.10">
    <property type="match status" value="1"/>
</dbReference>
<protein>
    <submittedName>
        <fullName evidence="3">Transglycosylase SLT domain-containing protein</fullName>
    </submittedName>
</protein>
<dbReference type="EMBL" id="FOVC01000016">
    <property type="protein sequence ID" value="SFN72478.1"/>
    <property type="molecule type" value="Genomic_DNA"/>
</dbReference>
<comment type="similarity">
    <text evidence="1">Belongs to the transglycosylase Slt family.</text>
</comment>
<dbReference type="InterPro" id="IPR023346">
    <property type="entry name" value="Lysozyme-like_dom_sf"/>
</dbReference>
<dbReference type="AlphaFoldDB" id="A0A1I5BCL8"/>
<dbReference type="CDD" id="cd00254">
    <property type="entry name" value="LT-like"/>
    <property type="match status" value="1"/>
</dbReference>
<accession>A0A1I5BCL8</accession>
<dbReference type="SUPFAM" id="SSF53955">
    <property type="entry name" value="Lysozyme-like"/>
    <property type="match status" value="1"/>
</dbReference>
<dbReference type="InterPro" id="IPR008258">
    <property type="entry name" value="Transglycosylase_SLT_dom_1"/>
</dbReference>